<sequence>MIYVYVLRNQSRRKIYVGHTSDLDKRLARHNGDLPSKATSFTAKNDGFWRLIYKEEYGDRRSARRREKQLKSAQGRKFIHNLLS</sequence>
<evidence type="ECO:0000259" key="2">
    <source>
        <dbReference type="PROSITE" id="PS50164"/>
    </source>
</evidence>
<dbReference type="EMBL" id="PFBB01000023">
    <property type="protein sequence ID" value="PIR88445.1"/>
    <property type="molecule type" value="Genomic_DNA"/>
</dbReference>
<name>A0A2H0URN8_9BACT</name>
<dbReference type="GO" id="GO:0004519">
    <property type="term" value="F:endonuclease activity"/>
    <property type="evidence" value="ECO:0007669"/>
    <property type="project" value="UniProtKB-KW"/>
</dbReference>
<dbReference type="SMART" id="SM00465">
    <property type="entry name" value="GIYc"/>
    <property type="match status" value="1"/>
</dbReference>
<protein>
    <submittedName>
        <fullName evidence="3">Endonuclease</fullName>
    </submittedName>
</protein>
<dbReference type="CDD" id="cd10449">
    <property type="entry name" value="GIY-YIG_SLX1_like"/>
    <property type="match status" value="1"/>
</dbReference>
<proteinExistence type="inferred from homology"/>
<dbReference type="PROSITE" id="PS50164">
    <property type="entry name" value="GIY_YIG"/>
    <property type="match status" value="1"/>
</dbReference>
<keyword evidence="3" id="KW-0540">Nuclease</keyword>
<gene>
    <name evidence="3" type="ORF">COU09_02105</name>
</gene>
<evidence type="ECO:0000256" key="1">
    <source>
        <dbReference type="ARBA" id="ARBA00007435"/>
    </source>
</evidence>
<dbReference type="SUPFAM" id="SSF82771">
    <property type="entry name" value="GIY-YIG endonuclease"/>
    <property type="match status" value="1"/>
</dbReference>
<reference evidence="4" key="1">
    <citation type="submission" date="2017-09" db="EMBL/GenBank/DDBJ databases">
        <title>Depth-based differentiation of microbial function through sediment-hosted aquifers and enrichment of novel symbionts in the deep terrestrial subsurface.</title>
        <authorList>
            <person name="Probst A.J."/>
            <person name="Ladd B."/>
            <person name="Jarett J.K."/>
            <person name="Geller-Mcgrath D.E."/>
            <person name="Sieber C.M.K."/>
            <person name="Emerson J.B."/>
            <person name="Anantharaman K."/>
            <person name="Thomas B.C."/>
            <person name="Malmstrom R."/>
            <person name="Stieglmeier M."/>
            <person name="Klingl A."/>
            <person name="Woyke T."/>
            <person name="Ryan C.M."/>
            <person name="Banfield J.F."/>
        </authorList>
    </citation>
    <scope>NUCLEOTIDE SEQUENCE [LARGE SCALE GENOMIC DNA]</scope>
</reference>
<dbReference type="Pfam" id="PF01541">
    <property type="entry name" value="GIY-YIG"/>
    <property type="match status" value="1"/>
</dbReference>
<dbReference type="PANTHER" id="PTHR34477">
    <property type="entry name" value="UPF0213 PROTEIN YHBQ"/>
    <property type="match status" value="1"/>
</dbReference>
<organism evidence="3 4">
    <name type="scientific">Candidatus Harrisonbacteria bacterium CG10_big_fil_rev_8_21_14_0_10_44_23</name>
    <dbReference type="NCBI Taxonomy" id="1974585"/>
    <lineage>
        <taxon>Bacteria</taxon>
        <taxon>Candidatus Harrisoniibacteriota</taxon>
    </lineage>
</organism>
<keyword evidence="3" id="KW-0255">Endonuclease</keyword>
<dbReference type="InterPro" id="IPR035901">
    <property type="entry name" value="GIY-YIG_endonuc_sf"/>
</dbReference>
<evidence type="ECO:0000313" key="4">
    <source>
        <dbReference type="Proteomes" id="UP000229615"/>
    </source>
</evidence>
<dbReference type="AlphaFoldDB" id="A0A2H0URN8"/>
<accession>A0A2H0URN8</accession>
<comment type="similarity">
    <text evidence="1">Belongs to the UPF0213 family.</text>
</comment>
<evidence type="ECO:0000313" key="3">
    <source>
        <dbReference type="EMBL" id="PIR88445.1"/>
    </source>
</evidence>
<dbReference type="PANTHER" id="PTHR34477:SF1">
    <property type="entry name" value="UPF0213 PROTEIN YHBQ"/>
    <property type="match status" value="1"/>
</dbReference>
<comment type="caution">
    <text evidence="3">The sequence shown here is derived from an EMBL/GenBank/DDBJ whole genome shotgun (WGS) entry which is preliminary data.</text>
</comment>
<feature type="domain" description="GIY-YIG" evidence="2">
    <location>
        <begin position="1"/>
        <end position="82"/>
    </location>
</feature>
<dbReference type="InterPro" id="IPR050190">
    <property type="entry name" value="UPF0213_domain"/>
</dbReference>
<dbReference type="InterPro" id="IPR000305">
    <property type="entry name" value="GIY-YIG_endonuc"/>
</dbReference>
<dbReference type="Proteomes" id="UP000229615">
    <property type="component" value="Unassembled WGS sequence"/>
</dbReference>
<dbReference type="Gene3D" id="3.40.1440.10">
    <property type="entry name" value="GIY-YIG endonuclease"/>
    <property type="match status" value="1"/>
</dbReference>
<keyword evidence="3" id="KW-0378">Hydrolase</keyword>